<protein>
    <recommendedName>
        <fullName evidence="9">Monooxygenase</fullName>
    </recommendedName>
</protein>
<keyword evidence="6" id="KW-0560">Oxidoreductase</keyword>
<dbReference type="OrthoDB" id="465620at2"/>
<dbReference type="SUPFAM" id="SSF51905">
    <property type="entry name" value="FAD/NAD(P)-binding domain"/>
    <property type="match status" value="2"/>
</dbReference>
<dbReference type="EMBL" id="RSCL01000001">
    <property type="protein sequence ID" value="RUT09921.1"/>
    <property type="molecule type" value="Genomic_DNA"/>
</dbReference>
<dbReference type="PRINTS" id="PR00370">
    <property type="entry name" value="FMOXYGENASE"/>
</dbReference>
<comment type="similarity">
    <text evidence="1">Belongs to the FMO family.</text>
</comment>
<accession>A0A3S1CLE0</accession>
<evidence type="ECO:0000313" key="8">
    <source>
        <dbReference type="Proteomes" id="UP000271624"/>
    </source>
</evidence>
<evidence type="ECO:0000313" key="7">
    <source>
        <dbReference type="EMBL" id="RUT09921.1"/>
    </source>
</evidence>
<dbReference type="Gene3D" id="3.50.50.60">
    <property type="entry name" value="FAD/NAD(P)-binding domain"/>
    <property type="match status" value="1"/>
</dbReference>
<dbReference type="PANTHER" id="PTHR23023">
    <property type="entry name" value="DIMETHYLANILINE MONOOXYGENASE"/>
    <property type="match status" value="1"/>
</dbReference>
<dbReference type="Proteomes" id="UP000271624">
    <property type="component" value="Unassembled WGS sequence"/>
</dbReference>
<evidence type="ECO:0008006" key="9">
    <source>
        <dbReference type="Google" id="ProtNLM"/>
    </source>
</evidence>
<proteinExistence type="inferred from homology"/>
<evidence type="ECO:0000256" key="1">
    <source>
        <dbReference type="ARBA" id="ARBA00009183"/>
    </source>
</evidence>
<dbReference type="RefSeq" id="WP_127078366.1">
    <property type="nucleotide sequence ID" value="NZ_RSCL01000001.1"/>
</dbReference>
<gene>
    <name evidence="7" type="ORF">DSM106972_004160</name>
</gene>
<dbReference type="GO" id="GO:0004499">
    <property type="term" value="F:N,N-dimethylaniline monooxygenase activity"/>
    <property type="evidence" value="ECO:0007669"/>
    <property type="project" value="InterPro"/>
</dbReference>
<sequence>MLIEKICVIGAGISGLAAAKTFIEEGYEVQVYEKQASIGGVWEKSRRYPGVTTQTQGRIYSYPDYPMPNSYPEWPSGEQVNAYLESYANHFGVSERIQFNTEVIGLNAIDDGYKGWVVTLRTSEGNTITQNFNFVVICNGIYHIPNIPQVPGIDTFKESGGTVLHTTQVNSIAQLKDKPVVVVGFGKSACDIAMLAAEHASKCHMVFRKTNWKIPIFFFGLINFKFLLFTRFTEAMTPKYKANSIQTWLHSKGKPLVKLFWRLNEAILRNSFKLDALGLVPEKPLINSINATVNLAPKNFYNHIRSQKIHKHKTSITRFVENGVKLASGEKLNADVVVFGTGFRQALPFLEDKYRRQCLDEEGYFHLYRNLINPNVPNLGFVGYTVGYSTSLTSDISARWLVEFVKGNLCLPSKEKLVAEIKADLEWRKIHGYDGYGGTCIFGSNFYYLDTLLHDMGLPARQIGSIGAVMQPLNPQAYSNVRTQLQDLQCSRNFSSNLLEV</sequence>
<dbReference type="AlphaFoldDB" id="A0A3S1CLE0"/>
<keyword evidence="5" id="KW-0521">NADP</keyword>
<dbReference type="InterPro" id="IPR020946">
    <property type="entry name" value="Flavin_mOase-like"/>
</dbReference>
<dbReference type="InterPro" id="IPR036188">
    <property type="entry name" value="FAD/NAD-bd_sf"/>
</dbReference>
<reference evidence="7" key="1">
    <citation type="submission" date="2018-12" db="EMBL/GenBank/DDBJ databases">
        <authorList>
            <person name="Will S."/>
            <person name="Neumann-Schaal M."/>
            <person name="Henke P."/>
        </authorList>
    </citation>
    <scope>NUCLEOTIDE SEQUENCE</scope>
    <source>
        <strain evidence="7">PCC 7102</strain>
    </source>
</reference>
<keyword evidence="4" id="KW-0274">FAD</keyword>
<evidence type="ECO:0000256" key="2">
    <source>
        <dbReference type="ARBA" id="ARBA00010139"/>
    </source>
</evidence>
<dbReference type="GO" id="GO:0050660">
    <property type="term" value="F:flavin adenine dinucleotide binding"/>
    <property type="evidence" value="ECO:0007669"/>
    <property type="project" value="InterPro"/>
</dbReference>
<evidence type="ECO:0000256" key="4">
    <source>
        <dbReference type="ARBA" id="ARBA00022827"/>
    </source>
</evidence>
<dbReference type="Pfam" id="PF00743">
    <property type="entry name" value="FMO-like"/>
    <property type="match status" value="1"/>
</dbReference>
<dbReference type="InterPro" id="IPR050346">
    <property type="entry name" value="FMO-like"/>
</dbReference>
<organism evidence="7 8">
    <name type="scientific">Dulcicalothrix desertica PCC 7102</name>
    <dbReference type="NCBI Taxonomy" id="232991"/>
    <lineage>
        <taxon>Bacteria</taxon>
        <taxon>Bacillati</taxon>
        <taxon>Cyanobacteriota</taxon>
        <taxon>Cyanophyceae</taxon>
        <taxon>Nostocales</taxon>
        <taxon>Calotrichaceae</taxon>
        <taxon>Dulcicalothrix</taxon>
    </lineage>
</organism>
<keyword evidence="3" id="KW-0285">Flavoprotein</keyword>
<comment type="similarity">
    <text evidence="2">Belongs to the FAD-binding monooxygenase family.</text>
</comment>
<evidence type="ECO:0000256" key="6">
    <source>
        <dbReference type="ARBA" id="ARBA00023002"/>
    </source>
</evidence>
<evidence type="ECO:0000256" key="5">
    <source>
        <dbReference type="ARBA" id="ARBA00022857"/>
    </source>
</evidence>
<evidence type="ECO:0000256" key="3">
    <source>
        <dbReference type="ARBA" id="ARBA00022630"/>
    </source>
</evidence>
<dbReference type="GO" id="GO:0050661">
    <property type="term" value="F:NADP binding"/>
    <property type="evidence" value="ECO:0007669"/>
    <property type="project" value="InterPro"/>
</dbReference>
<comment type="caution">
    <text evidence="7">The sequence shown here is derived from an EMBL/GenBank/DDBJ whole genome shotgun (WGS) entry which is preliminary data.</text>
</comment>
<keyword evidence="8" id="KW-1185">Reference proteome</keyword>
<dbReference type="PIRSF" id="PIRSF000332">
    <property type="entry name" value="FMO"/>
    <property type="match status" value="1"/>
</dbReference>
<name>A0A3S1CLE0_9CYAN</name>
<dbReference type="InterPro" id="IPR000960">
    <property type="entry name" value="Flavin_mOase"/>
</dbReference>
<reference evidence="7" key="2">
    <citation type="journal article" date="2019" name="Genome Biol. Evol.">
        <title>Day and night: Metabolic profiles and evolutionary relationships of six axenic non-marine cyanobacteria.</title>
        <authorList>
            <person name="Will S.E."/>
            <person name="Henke P."/>
            <person name="Boedeker C."/>
            <person name="Huang S."/>
            <person name="Brinkmann H."/>
            <person name="Rohde M."/>
            <person name="Jarek M."/>
            <person name="Friedl T."/>
            <person name="Seufert S."/>
            <person name="Schumacher M."/>
            <person name="Overmann J."/>
            <person name="Neumann-Schaal M."/>
            <person name="Petersen J."/>
        </authorList>
    </citation>
    <scope>NUCLEOTIDE SEQUENCE [LARGE SCALE GENOMIC DNA]</scope>
    <source>
        <strain evidence="7">PCC 7102</strain>
    </source>
</reference>